<proteinExistence type="predicted"/>
<dbReference type="WBParaSite" id="BPAG_0000362101-mRNA-1">
    <property type="protein sequence ID" value="BPAG_0000362101-mRNA-1"/>
    <property type="gene ID" value="BPAG_0000362101"/>
</dbReference>
<keyword evidence="3" id="KW-1185">Reference proteome</keyword>
<protein>
    <submittedName>
        <fullName evidence="4">G_PROTEIN_RECEP_F1_2 domain-containing protein</fullName>
    </submittedName>
</protein>
<sequence>MKHSFAYSPRFYEALLLLSSSASMTSVVLMIIVVVILRRNFGAQYLSSNSHNRNLSHFLKNKKRYTQTSLISCCFTFFLVVVSAIIEHICEADPSAASHVIVMVCVYTRLLNSFNLVTLFLCRQKDFQRVVIRYFKCIFYGEKQKIPKILPEYEMYRQLIQLNAFFPHSFSKFVSKAGSGCVSLEVTLYDIPGGGDDVAVEFRMKNTKGSIVPTTAASSTTTSTATAASVKIPSPLDVDMPSKYHYKQHDGFDAQKIVIYMTNMGVLTFPGGLLSSLRASIFVIYLTIF</sequence>
<reference evidence="2 3" key="2">
    <citation type="submission" date="2018-11" db="EMBL/GenBank/DDBJ databases">
        <authorList>
            <consortium name="Pathogen Informatics"/>
        </authorList>
    </citation>
    <scope>NUCLEOTIDE SEQUENCE [LARGE SCALE GENOMIC DNA]</scope>
</reference>
<evidence type="ECO:0000313" key="2">
    <source>
        <dbReference type="EMBL" id="VDN84775.1"/>
    </source>
</evidence>
<reference evidence="4" key="1">
    <citation type="submission" date="2017-02" db="UniProtKB">
        <authorList>
            <consortium name="WormBaseParasite"/>
        </authorList>
    </citation>
    <scope>IDENTIFICATION</scope>
</reference>
<gene>
    <name evidence="2" type="ORF">BPAG_LOCUS3589</name>
</gene>
<dbReference type="EMBL" id="UZAD01001134">
    <property type="protein sequence ID" value="VDN84775.1"/>
    <property type="molecule type" value="Genomic_DNA"/>
</dbReference>
<dbReference type="AlphaFoldDB" id="A0A0N4T5Y8"/>
<keyword evidence="1" id="KW-0812">Transmembrane</keyword>
<dbReference type="Proteomes" id="UP000278627">
    <property type="component" value="Unassembled WGS sequence"/>
</dbReference>
<name>A0A0N4T5Y8_BRUPA</name>
<evidence type="ECO:0000256" key="1">
    <source>
        <dbReference type="SAM" id="Phobius"/>
    </source>
</evidence>
<organism evidence="4">
    <name type="scientific">Brugia pahangi</name>
    <name type="common">Filarial nematode worm</name>
    <dbReference type="NCBI Taxonomy" id="6280"/>
    <lineage>
        <taxon>Eukaryota</taxon>
        <taxon>Metazoa</taxon>
        <taxon>Ecdysozoa</taxon>
        <taxon>Nematoda</taxon>
        <taxon>Chromadorea</taxon>
        <taxon>Rhabditida</taxon>
        <taxon>Spirurina</taxon>
        <taxon>Spiruromorpha</taxon>
        <taxon>Filarioidea</taxon>
        <taxon>Onchocercidae</taxon>
        <taxon>Brugia</taxon>
    </lineage>
</organism>
<feature type="transmembrane region" description="Helical" evidence="1">
    <location>
        <begin position="98"/>
        <end position="122"/>
    </location>
</feature>
<evidence type="ECO:0000313" key="3">
    <source>
        <dbReference type="Proteomes" id="UP000278627"/>
    </source>
</evidence>
<keyword evidence="1" id="KW-0472">Membrane</keyword>
<accession>A0A0N4T5Y8</accession>
<feature type="transmembrane region" description="Helical" evidence="1">
    <location>
        <begin position="14"/>
        <end position="37"/>
    </location>
</feature>
<evidence type="ECO:0000313" key="4">
    <source>
        <dbReference type="WBParaSite" id="BPAG_0000362101-mRNA-1"/>
    </source>
</evidence>
<feature type="transmembrane region" description="Helical" evidence="1">
    <location>
        <begin position="266"/>
        <end position="288"/>
    </location>
</feature>
<feature type="transmembrane region" description="Helical" evidence="1">
    <location>
        <begin position="68"/>
        <end position="86"/>
    </location>
</feature>
<keyword evidence="1" id="KW-1133">Transmembrane helix</keyword>